<keyword evidence="1" id="KW-0812">Transmembrane</keyword>
<dbReference type="InterPro" id="IPR011050">
    <property type="entry name" value="Pectin_lyase_fold/virulence"/>
</dbReference>
<dbReference type="Proteomes" id="UP001281761">
    <property type="component" value="Unassembled WGS sequence"/>
</dbReference>
<name>A0ABQ9XUB6_9EUKA</name>
<accession>A0ABQ9XUB6</accession>
<feature type="transmembrane region" description="Helical" evidence="1">
    <location>
        <begin position="2742"/>
        <end position="2765"/>
    </location>
</feature>
<sequence>MECSPFVVCWMGETDRTSITVTSSSHVSSCSPSLLPLVGICDDSIRSGTTGTASLGRLDRTDRTEGCTPSVSITGASIELRDSDLILETGPLIGLLDRAGNDVETKSVSTSLVGCVLVNMTSRWESEGIEVGSWFGQSIVGSVVSSCSNHLYGTSIRSLHGGGSLLSLNSSFVSCLLDATNENKPFTTQTILSADHSLFSFTLCTFKGCTAYHGGALNSNNINVSVSINSCSFDSCSSSDAGGALSIVFPALTTSTVTLKSSSFTSCSGAGDASLRVYSPCSSTISECVFIESEAARFGGAIDLYKWDPATKGGAFSNCLFLNCQQTDATSPYGGGVMFFQYCPSVQLSSLLFDECSASTGIGHVIYHHSSPYPTLNSKTVSSCASSSDYASSLIFVSQTGQDFSALLNQSPTSITLTALTAKVKGTAADVEVTLNKAVSGTLLVVLSNAEGERVEVTDGIPNIGRVLEFSMSSSIGSCSVSIGETGLLQTPLSDYSIVAAFLPGHIMSLPTLQILNASCRLGNGPNHAWIQLTGVNIAPGTYTMTLVGMSDFSFDVTFSGATDEHGRPLSEEMPVRLFGEGNILTFGTEYQIDAVIHNTSKLSIFLGRLMVSFITPAVASRIIGLGKETLILPQKDSVSVPLSGADMKDTTYLVEVSLSDVVLDAPFSAVFSANSGTLVGRVYSASGSVVPLEYGKTYGVVSVTNSEKDAVLFNPFSFTVPAEPARIKTIASTKLNREKTEVIVELTGVKFFASSALFVHLKKTNTGRAFSSSLTIKTAESCSMSFLTAQSEDDTHLQFGLDYLVTSIASVDGLSSFLFSEGLEVTVPSAPIVDTISSSLSPSCTTFQVSMTGSHLPLTGSFTATLSPTATMTVNFVDGVGTTPWLSDGVDGMKLNTTYTIIELSNDNDVILVNQKTFTTPKGPTLLSIDTPTLKSDNLNVIVLTLNGERMPLKATVSEFLLVVVEKDQSTEISIPVSFSTNWLGGGEAVAYPSSTLKYSTAYSVLRMTSTTVPVSIPSTVSFSTPAAPTRIISALGSLDTETGKTVKISLTGIGFPQSTDFAISVLELDSPNRQISRSLFWNWIPPIDRFRDLCSGIGFPQSTDFAISVLELDSPNRQISRSLFWNWIPPIDRFRDLCSGIGFPQSTDFAISVLELDSPNRQISRSLFWNWIPPIDRFRDLCSGIGFPQSTDFAISVLELDSPNRQISRSLFWNWIPQSTDFAISVLELDSPNRQISRSLFWNWIPPIDRFRDLCSGIGFPQSTDFAISVLELDSPNRQISRSLFWNWIPQSTDFAISVLELDSPIDRFRDLCSGIGFPNRQISRSLFWNWIPQSTDFAISVLELDSPIDRFRDLCSGIGFPQSTDFAISVLELDSPNRQISRSLFWNWIPPIDRFRDLCSGIGFPQSTDFAISVLELDSPIDRFRDLCSGIGFPQSTDFAISVLELDSPQSTDFAISVLELDSPNRQISRSLFWNWIPPIDRFRDLCSGIGFPNRQISRSLFWNWIPPIDRFRDLCSGIGFPQSTDFAISVLELDSPIDRFRDLCSGIGFPNRQISRSLFWNWIPPIDRFRDLCSGIGFPQSTDFAISVLELDSPIDRFRDLCSGIGFPQSTDFAISVLELDSPNRQISRSLFWNWIPPIDRFRDLCSGIGFPQSTDFAISVLELDSPIDRFRDLCSGIGFPNRQISRSLFWNWIPQSTDFAISVLELDSPQSTDFAISVLELDSPNRQISRSLFWNWIPPIDRFRDLCSGIGFPQSTDFAISVLELDSPNRQISRSLFWNWIPPIDRFRDLCSGIGFPPIDRFRDLCSGIGFPNRQISRSLFWNWIPPIDRFRDLCSGIGFPNRQISRSLFWNWIPPIDRFRDLCSGIGFPQSTDFAISVLELDSPNRQISRSLFRDLCSGIGFPQSTDFAISVLELDSPQSTDFAISVLELDSPNRQISRSLFWNWIPPIDRFRDLCSGIGFPQSTDFAISVLELDSPNRQISRSLFWNWIPPIDRFRDLCSGIGFPQSTDFAISVLELDDLSQPTGSPIELSSSCTADGSSTSHTLTVPIFGETSAKLQFDKSYVITDLFISGMRTVVESDVTFKVPAEPSRLISIGSATYSNQDREVSVSLSGVKLLGTYWIVLESNTCTADVNVSVSFSESGIGELKGILYSKALPLSMNMTYDTEYKIVGMEDSSPKPIFFESGLTFETMKEPTRIEDGKYRLNPVRDKVIVTLTGRALSPGCYSVVLTHSEASKSRTITGNVNTEGNVECSHTVDTIEANSLVFGETYSISSAHRDGTAIHVNSDLSLKIPNEPKVKGASFSFPSSLHTSCIVTLSGSDLDLQGSYSVALVDGPSFTILFNAESKVNSPPLLIGLQDTLQFDTNYTLKSITNVEPERDTVLLDDPVWFKTGVRPTNMTLYVDENAVSDRLFCGETVSPCTTVDIAWKIAEDLLISKVELKVMNSTTQSTSLVIPSNGFLILSKDQLTGPTLRIPSAASMGERKGICSIVGSAQTSNGQEYPEDMCSWESGILQVVNSSTTITSSLLTHLSQGAINMEGGHLSILVGTFTSNTPINSVFPSFRRNIHCSNTGNITIENLNGGDGTPTNPSTWISTDDCSLASTIINPDTLLFIPTLSSDSKSNQDKKSKVFSIELSGSVLIPCGIWLEIVEITKSKTEGNIAKLELTSETCKSHTENLISLELPPSLVKDLDSSLEWQGRLIFGNAVRSSTSFVIQKSSADKRSEAVRDNMKWWIPLVIVIVVALLVFVVILVILLRRRQQKKTAKSSEMTEINTMVRDRLHIIFEEVPHLEETI</sequence>
<protein>
    <submittedName>
        <fullName evidence="2">Uncharacterized protein</fullName>
    </submittedName>
</protein>
<evidence type="ECO:0000256" key="1">
    <source>
        <dbReference type="SAM" id="Phobius"/>
    </source>
</evidence>
<evidence type="ECO:0000313" key="3">
    <source>
        <dbReference type="Proteomes" id="UP001281761"/>
    </source>
</evidence>
<reference evidence="2 3" key="1">
    <citation type="journal article" date="2022" name="bioRxiv">
        <title>Genomics of Preaxostyla Flagellates Illuminates Evolutionary Transitions and the Path Towards Mitochondrial Loss.</title>
        <authorList>
            <person name="Novak L.V.F."/>
            <person name="Treitli S.C."/>
            <person name="Pyrih J."/>
            <person name="Halakuc P."/>
            <person name="Pipaliya S.V."/>
            <person name="Vacek V."/>
            <person name="Brzon O."/>
            <person name="Soukal P."/>
            <person name="Eme L."/>
            <person name="Dacks J.B."/>
            <person name="Karnkowska A."/>
            <person name="Elias M."/>
            <person name="Hampl V."/>
        </authorList>
    </citation>
    <scope>NUCLEOTIDE SEQUENCE [LARGE SCALE GENOMIC DNA]</scope>
    <source>
        <strain evidence="2">NAU3</strain>
        <tissue evidence="2">Gut</tissue>
    </source>
</reference>
<keyword evidence="1" id="KW-0472">Membrane</keyword>
<evidence type="ECO:0000313" key="2">
    <source>
        <dbReference type="EMBL" id="KAK2955074.1"/>
    </source>
</evidence>
<proteinExistence type="predicted"/>
<keyword evidence="1" id="KW-1133">Transmembrane helix</keyword>
<dbReference type="EMBL" id="JARBJD010000071">
    <property type="protein sequence ID" value="KAK2955074.1"/>
    <property type="molecule type" value="Genomic_DNA"/>
</dbReference>
<keyword evidence="3" id="KW-1185">Reference proteome</keyword>
<gene>
    <name evidence="2" type="ORF">BLNAU_10005</name>
</gene>
<organism evidence="2 3">
    <name type="scientific">Blattamonas nauphoetae</name>
    <dbReference type="NCBI Taxonomy" id="2049346"/>
    <lineage>
        <taxon>Eukaryota</taxon>
        <taxon>Metamonada</taxon>
        <taxon>Preaxostyla</taxon>
        <taxon>Oxymonadida</taxon>
        <taxon>Blattamonas</taxon>
    </lineage>
</organism>
<dbReference type="SUPFAM" id="SSF51126">
    <property type="entry name" value="Pectin lyase-like"/>
    <property type="match status" value="1"/>
</dbReference>
<comment type="caution">
    <text evidence="2">The sequence shown here is derived from an EMBL/GenBank/DDBJ whole genome shotgun (WGS) entry which is preliminary data.</text>
</comment>